<dbReference type="CDD" id="cd07733">
    <property type="entry name" value="YycJ-like_MBL-fold"/>
    <property type="match status" value="1"/>
</dbReference>
<feature type="domain" description="Metallo-beta-lactamase" evidence="2">
    <location>
        <begin position="14"/>
        <end position="219"/>
    </location>
</feature>
<proteinExistence type="predicted"/>
<organism evidence="3 4">
    <name type="scientific">Melghirimyces profundicolus</name>
    <dbReference type="NCBI Taxonomy" id="1242148"/>
    <lineage>
        <taxon>Bacteria</taxon>
        <taxon>Bacillati</taxon>
        <taxon>Bacillota</taxon>
        <taxon>Bacilli</taxon>
        <taxon>Bacillales</taxon>
        <taxon>Thermoactinomycetaceae</taxon>
        <taxon>Melghirimyces</taxon>
    </lineage>
</organism>
<dbReference type="EMBL" id="QBKR01000005">
    <property type="protein sequence ID" value="PTX62439.1"/>
    <property type="molecule type" value="Genomic_DNA"/>
</dbReference>
<feature type="region of interest" description="Disordered" evidence="1">
    <location>
        <begin position="250"/>
        <end position="272"/>
    </location>
</feature>
<name>A0A2T6C296_9BACL</name>
<reference evidence="3 4" key="1">
    <citation type="submission" date="2018-04" db="EMBL/GenBank/DDBJ databases">
        <title>Genomic Encyclopedia of Archaeal and Bacterial Type Strains, Phase II (KMG-II): from individual species to whole genera.</title>
        <authorList>
            <person name="Goeker M."/>
        </authorList>
    </citation>
    <scope>NUCLEOTIDE SEQUENCE [LARGE SCALE GENOMIC DNA]</scope>
    <source>
        <strain evidence="3 4">DSM 45787</strain>
    </source>
</reference>
<dbReference type="PANTHER" id="PTHR47619:SF1">
    <property type="entry name" value="EXODEOXYRIBONUCLEASE WALJ"/>
    <property type="match status" value="1"/>
</dbReference>
<comment type="caution">
    <text evidence="3">The sequence shown here is derived from an EMBL/GenBank/DDBJ whole genome shotgun (WGS) entry which is preliminary data.</text>
</comment>
<accession>A0A2T6C296</accession>
<gene>
    <name evidence="3" type="ORF">C8P63_10534</name>
</gene>
<protein>
    <submittedName>
        <fullName evidence="3">Phosphoribosyl 1,2-cyclic phosphodiesterase</fullName>
    </submittedName>
</protein>
<dbReference type="PANTHER" id="PTHR47619">
    <property type="entry name" value="METALLO-HYDROLASE YYCJ-RELATED"/>
    <property type="match status" value="1"/>
</dbReference>
<dbReference type="SMART" id="SM00849">
    <property type="entry name" value="Lactamase_B"/>
    <property type="match status" value="1"/>
</dbReference>
<dbReference type="Proteomes" id="UP000244240">
    <property type="component" value="Unassembled WGS sequence"/>
</dbReference>
<sequence>MNRMKYSILASGSTGNALYVETGRIRVLVDAGLSGKRLEKLLTSIGVEPSSLHAVLVTHEHSDHIKGLGVFARRYRLPVYMNETTWAALPSGVGGIPIEQQHVFPTLSTLDLEDLTVESFPVSHDAAEPMGFCFHHEGSRLGLVTDTGYINPRIAEKVAGCDALILEANHDVNMLRMGTYPWNVKRRILSDVGHLSNEDAGEALLTFLRGNGEDVFLAHLSQDNNLTDLAHLTVKGILQEQGLDVGRDVRLRGTQPDRPTPLLPLERKRQPF</sequence>
<evidence type="ECO:0000313" key="4">
    <source>
        <dbReference type="Proteomes" id="UP000244240"/>
    </source>
</evidence>
<dbReference type="InterPro" id="IPR001279">
    <property type="entry name" value="Metallo-B-lactamas"/>
</dbReference>
<dbReference type="SUPFAM" id="SSF56281">
    <property type="entry name" value="Metallo-hydrolase/oxidoreductase"/>
    <property type="match status" value="1"/>
</dbReference>
<evidence type="ECO:0000259" key="2">
    <source>
        <dbReference type="SMART" id="SM00849"/>
    </source>
</evidence>
<keyword evidence="4" id="KW-1185">Reference proteome</keyword>
<dbReference type="Gene3D" id="3.60.15.10">
    <property type="entry name" value="Ribonuclease Z/Hydroxyacylglutathione hydrolase-like"/>
    <property type="match status" value="1"/>
</dbReference>
<evidence type="ECO:0000313" key="3">
    <source>
        <dbReference type="EMBL" id="PTX62439.1"/>
    </source>
</evidence>
<dbReference type="Pfam" id="PF12706">
    <property type="entry name" value="Lactamase_B_2"/>
    <property type="match status" value="1"/>
</dbReference>
<dbReference type="InterPro" id="IPR058121">
    <property type="entry name" value="WalJ/YycJ"/>
</dbReference>
<dbReference type="InterPro" id="IPR052533">
    <property type="entry name" value="WalJ/YycJ-like"/>
</dbReference>
<evidence type="ECO:0000256" key="1">
    <source>
        <dbReference type="SAM" id="MobiDB-lite"/>
    </source>
</evidence>
<dbReference type="InterPro" id="IPR036866">
    <property type="entry name" value="RibonucZ/Hydroxyglut_hydro"/>
</dbReference>
<dbReference type="AlphaFoldDB" id="A0A2T6C296"/>